<dbReference type="PANTHER" id="PTHR11695">
    <property type="entry name" value="ALCOHOL DEHYDROGENASE RELATED"/>
    <property type="match status" value="1"/>
</dbReference>
<dbReference type="EMBL" id="JALJOT010000012">
    <property type="protein sequence ID" value="KAK9904872.1"/>
    <property type="molecule type" value="Genomic_DNA"/>
</dbReference>
<dbReference type="InterPro" id="IPR036291">
    <property type="entry name" value="NAD(P)-bd_dom_sf"/>
</dbReference>
<dbReference type="SUPFAM" id="SSF51735">
    <property type="entry name" value="NAD(P)-binding Rossmann-fold domains"/>
    <property type="match status" value="1"/>
</dbReference>
<evidence type="ECO:0000259" key="1">
    <source>
        <dbReference type="SMART" id="SM00829"/>
    </source>
</evidence>
<dbReference type="InterPro" id="IPR011032">
    <property type="entry name" value="GroES-like_sf"/>
</dbReference>
<proteinExistence type="predicted"/>
<accession>A0ABR2YGI9</accession>
<dbReference type="Pfam" id="PF13602">
    <property type="entry name" value="ADH_zinc_N_2"/>
    <property type="match status" value="1"/>
</dbReference>
<evidence type="ECO:0000313" key="3">
    <source>
        <dbReference type="Proteomes" id="UP001491310"/>
    </source>
</evidence>
<dbReference type="SMART" id="SM00829">
    <property type="entry name" value="PKS_ER"/>
    <property type="match status" value="1"/>
</dbReference>
<dbReference type="Gene3D" id="3.90.180.10">
    <property type="entry name" value="Medium-chain alcohol dehydrogenases, catalytic domain"/>
    <property type="match status" value="1"/>
</dbReference>
<comment type="caution">
    <text evidence="2">The sequence shown here is derived from an EMBL/GenBank/DDBJ whole genome shotgun (WGS) entry which is preliminary data.</text>
</comment>
<dbReference type="PANTHER" id="PTHR11695:SF294">
    <property type="entry name" value="RETICULON-4-INTERACTING PROTEIN 1, MITOCHONDRIAL"/>
    <property type="match status" value="1"/>
</dbReference>
<dbReference type="InterPro" id="IPR020843">
    <property type="entry name" value="ER"/>
</dbReference>
<dbReference type="Proteomes" id="UP001491310">
    <property type="component" value="Unassembled WGS sequence"/>
</dbReference>
<dbReference type="InterPro" id="IPR050700">
    <property type="entry name" value="YIM1/Zinc_Alcohol_DH_Fams"/>
</dbReference>
<keyword evidence="3" id="KW-1185">Reference proteome</keyword>
<dbReference type="InterPro" id="IPR013154">
    <property type="entry name" value="ADH-like_N"/>
</dbReference>
<reference evidence="2 3" key="1">
    <citation type="journal article" date="2024" name="Nat. Commun.">
        <title>Phylogenomics reveals the evolutionary origins of lichenization in chlorophyte algae.</title>
        <authorList>
            <person name="Puginier C."/>
            <person name="Libourel C."/>
            <person name="Otte J."/>
            <person name="Skaloud P."/>
            <person name="Haon M."/>
            <person name="Grisel S."/>
            <person name="Petersen M."/>
            <person name="Berrin J.G."/>
            <person name="Delaux P.M."/>
            <person name="Dal Grande F."/>
            <person name="Keller J."/>
        </authorList>
    </citation>
    <scope>NUCLEOTIDE SEQUENCE [LARGE SCALE GENOMIC DNA]</scope>
    <source>
        <strain evidence="2 3">SAG 216-7</strain>
    </source>
</reference>
<sequence>MVHAVLIRRTGPPDVLELVDDYEKPTISDGEVLVQQVSTSVNPVDYKIRDGSLKPKSLPKVLGGDLAGFVTESKSSKWKKGDRVIALTEGFHWDNEENKYGSYADYTASKEEWLAKAPYGILLNILGGVPLVGMTAMQALESGNLKPGARVLVHGGAGGVGHMVVQLAKVHFKAYVVATAGPANQTYIKEELGADEVLNYKEEDFAEKYKDKPFDLVIDPIGGVVEDKSYTVLGQHGTYTHILNNNTNEDKIKAGKQWKDRKYVVILVQPNGKQLSIISGYLENADIKLFVDKIFWLKDIREAHEYAKKQHFRGKVIVQISHEE</sequence>
<dbReference type="Gene3D" id="3.40.50.720">
    <property type="entry name" value="NAD(P)-binding Rossmann-like Domain"/>
    <property type="match status" value="1"/>
</dbReference>
<gene>
    <name evidence="2" type="ORF">WJX75_004363</name>
</gene>
<name>A0ABR2YGI9_9CHLO</name>
<feature type="domain" description="Enoyl reductase (ER)" evidence="1">
    <location>
        <begin position="11"/>
        <end position="318"/>
    </location>
</feature>
<evidence type="ECO:0000313" key="2">
    <source>
        <dbReference type="EMBL" id="KAK9904872.1"/>
    </source>
</evidence>
<organism evidence="2 3">
    <name type="scientific">Coccomyxa subellipsoidea</name>
    <dbReference type="NCBI Taxonomy" id="248742"/>
    <lineage>
        <taxon>Eukaryota</taxon>
        <taxon>Viridiplantae</taxon>
        <taxon>Chlorophyta</taxon>
        <taxon>core chlorophytes</taxon>
        <taxon>Trebouxiophyceae</taxon>
        <taxon>Trebouxiophyceae incertae sedis</taxon>
        <taxon>Coccomyxaceae</taxon>
        <taxon>Coccomyxa</taxon>
    </lineage>
</organism>
<dbReference type="CDD" id="cd05289">
    <property type="entry name" value="MDR_like_2"/>
    <property type="match status" value="1"/>
</dbReference>
<dbReference type="Pfam" id="PF08240">
    <property type="entry name" value="ADH_N"/>
    <property type="match status" value="1"/>
</dbReference>
<dbReference type="SUPFAM" id="SSF50129">
    <property type="entry name" value="GroES-like"/>
    <property type="match status" value="1"/>
</dbReference>
<protein>
    <recommendedName>
        <fullName evidence="1">Enoyl reductase (ER) domain-containing protein</fullName>
    </recommendedName>
</protein>